<proteinExistence type="predicted"/>
<reference evidence="3" key="1">
    <citation type="submission" date="2017-06" db="EMBL/GenBank/DDBJ databases">
        <title>Complete genome sequence of Capnocytophaga sp. KCOM 1579 (=ChDC OS43) isolated from a human refractory periapical abscess lesion.</title>
        <authorList>
            <person name="Kook J.-K."/>
            <person name="Park S.-N."/>
            <person name="Lim Y.K."/>
            <person name="Roh H."/>
        </authorList>
    </citation>
    <scope>NUCLEOTIDE SEQUENCE [LARGE SCALE GENOMIC DNA]</scope>
    <source>
        <strain evidence="3">ChDC OS43</strain>
    </source>
</reference>
<organism evidence="2 3">
    <name type="scientific">Capnocytophaga endodontalis</name>
    <dbReference type="NCBI Taxonomy" id="2708117"/>
    <lineage>
        <taxon>Bacteria</taxon>
        <taxon>Pseudomonadati</taxon>
        <taxon>Bacteroidota</taxon>
        <taxon>Flavobacteriia</taxon>
        <taxon>Flavobacteriales</taxon>
        <taxon>Flavobacteriaceae</taxon>
        <taxon>Capnocytophaga</taxon>
    </lineage>
</organism>
<evidence type="ECO:0000313" key="2">
    <source>
        <dbReference type="EMBL" id="ASF43198.1"/>
    </source>
</evidence>
<keyword evidence="1" id="KW-1133">Transmembrane helix</keyword>
<dbReference type="Proteomes" id="UP000197007">
    <property type="component" value="Chromosome"/>
</dbReference>
<accession>A0A1Z4BPJ2</accession>
<name>A0A1Z4BPJ2_9FLAO</name>
<dbReference type="EMBL" id="CP022022">
    <property type="protein sequence ID" value="ASF43198.1"/>
    <property type="molecule type" value="Genomic_DNA"/>
</dbReference>
<keyword evidence="1" id="KW-0472">Membrane</keyword>
<feature type="transmembrane region" description="Helical" evidence="1">
    <location>
        <begin position="46"/>
        <end position="67"/>
    </location>
</feature>
<feature type="transmembrane region" description="Helical" evidence="1">
    <location>
        <begin position="14"/>
        <end position="34"/>
    </location>
</feature>
<evidence type="ECO:0000313" key="3">
    <source>
        <dbReference type="Proteomes" id="UP000197007"/>
    </source>
</evidence>
<gene>
    <name evidence="2" type="ORF">CBG49_08980</name>
</gene>
<keyword evidence="1" id="KW-0812">Transmembrane</keyword>
<dbReference type="InterPro" id="IPR048136">
    <property type="entry name" value="STM3941-like"/>
</dbReference>
<dbReference type="RefSeq" id="WP_088594229.1">
    <property type="nucleotide sequence ID" value="NZ_CP022022.1"/>
</dbReference>
<dbReference type="AlphaFoldDB" id="A0A1Z4BPJ2"/>
<protein>
    <submittedName>
        <fullName evidence="2">Uncharacterized protein</fullName>
    </submittedName>
</protein>
<dbReference type="NCBIfam" id="NF041635">
    <property type="entry name" value="STM3941_fam"/>
    <property type="match status" value="1"/>
</dbReference>
<dbReference type="KEGG" id="capn:CBG49_08980"/>
<sequence length="176" mass="20372">MERIEIYTSKKKNIFLLFLTIIFFAIGLFCFLNANGLSKDSKRSIVFIEAIGIIVVVFALTALFFIIKNLLNNQWVLAIDEKALHIRIQKYYLIPWEEIIGFQELEIKGNKSILIQVRNPETLIANEKNFFVKKMMQWSQKMYGAPISIASSTMKISHKELVSLLLVSFATYKDKN</sequence>
<keyword evidence="3" id="KW-1185">Reference proteome</keyword>
<evidence type="ECO:0000256" key="1">
    <source>
        <dbReference type="SAM" id="Phobius"/>
    </source>
</evidence>